<dbReference type="PANTHER" id="PTHR19980:SF0">
    <property type="entry name" value="CLEAVAGE STIMULATION FACTOR SUBUNIT 3"/>
    <property type="match status" value="1"/>
</dbReference>
<feature type="region of interest" description="Disordered" evidence="4">
    <location>
        <begin position="696"/>
        <end position="721"/>
    </location>
</feature>
<evidence type="ECO:0000256" key="2">
    <source>
        <dbReference type="ARBA" id="ARBA00022737"/>
    </source>
</evidence>
<dbReference type="PANTHER" id="PTHR19980">
    <property type="entry name" value="RNA CLEAVAGE STIMULATION FACTOR"/>
    <property type="match status" value="1"/>
</dbReference>
<sequence>MQRGVPAGAPRSLGASAQVASEPLACETLPLYSIDLDGVFASLRGLKGPPDVDAKNSNSPTLLALESQIRANPFDKQTWDSLLAENPSTEAFERVLEIFPTSADFWRRLAEFELQRQGTQKANSVYKRSLCACSQLELWMSYVKFVYCTGSVSDFRLALTRAVEMLRWDPRTAPLWRELLLLHIRVYNASLLHRGFTQGLLSDFTGRATGPLVPTEVEQRAFRTPGGPGGKALIDEYADLNVLRSAFQSCLGTAIAGLDGVWAGYCAFERSVGSNPQLSAKILAPFEQRFADARKAHAELARLTRDIDWLTAAVPLTVTDKSRQAHVDAWRSVLAFEKTNPLKLSPPQFCHRVSQAFQTCLLSCAFHANIWFDFFQFLLAQHMPTRASEVLRRAIDRFLPGDELLQIILAEFLEDRRLTKAADAVYRNALSATTLIGAGPEGGPLPPANFRTSPVLLLRYLDFIRRSYGISAWRACFEEVSQLEGCSWQVFIGQARTEWRLTGSETHALGALRKGALRYRAHPQFVAAYADMLLDMKRLDGARELLRQSVLTLQAELGTGSRLLWKKWIRLEAQYGDASSLRAVVELRAMQRLNTDLDLGIMGFERREEQSGEGEAASPAAIIEQETLCNLPHKRGAGEMEPREIACAKLNIRKRQFMGGDSLQDLYELYTTCDMAPKTSMLEALGSPEDTEAERLLGAEGGKGRVPAKDEEDDIEEEAPAARKAAQTAAQYAMIARPDIDSMAAFHPELSILYHPDSVQQAPHGAANSMEAQAAREIPIFAPPKILCDIVALLPKANGKLSADPDMVDYLMATLQATRLPSFFPMEHRPLVVKDLLALRHSQLHCLQAARRRAGTEGRNEDSDAPGGHSERDELSDASSAEDIQRPALSQPASQLAGQVADFSRPTLGTTGVQVAPAMYGAPHLMMPADSMMQARRVLTPAVIPGVRPIWTGVNMLPGHYTHLAAPQLHPAVALPYGISMAARPMQGVPLARQPLHVWRVPEQAARSFQPKKKTR</sequence>
<accession>A0A1D3CTK6</accession>
<dbReference type="InterPro" id="IPR011990">
    <property type="entry name" value="TPR-like_helical_dom_sf"/>
</dbReference>
<dbReference type="VEuPathDB" id="ToxoDB:cyc_00637"/>
<comment type="subcellular location">
    <subcellularLocation>
        <location evidence="1">Nucleus</location>
    </subcellularLocation>
</comment>
<evidence type="ECO:0000313" key="7">
    <source>
        <dbReference type="Proteomes" id="UP000095192"/>
    </source>
</evidence>
<dbReference type="GO" id="GO:0003729">
    <property type="term" value="F:mRNA binding"/>
    <property type="evidence" value="ECO:0007669"/>
    <property type="project" value="TreeGrafter"/>
</dbReference>
<dbReference type="AlphaFoldDB" id="A0A1D3CTK6"/>
<keyword evidence="7" id="KW-1185">Reference proteome</keyword>
<dbReference type="Pfam" id="PF23240">
    <property type="entry name" value="HAT_PRP39_N"/>
    <property type="match status" value="1"/>
</dbReference>
<evidence type="ECO:0000259" key="5">
    <source>
        <dbReference type="Pfam" id="PF05843"/>
    </source>
</evidence>
<organism evidence="6 7">
    <name type="scientific">Cyclospora cayetanensis</name>
    <dbReference type="NCBI Taxonomy" id="88456"/>
    <lineage>
        <taxon>Eukaryota</taxon>
        <taxon>Sar</taxon>
        <taxon>Alveolata</taxon>
        <taxon>Apicomplexa</taxon>
        <taxon>Conoidasida</taxon>
        <taxon>Coccidia</taxon>
        <taxon>Eucoccidiorida</taxon>
        <taxon>Eimeriorina</taxon>
        <taxon>Eimeriidae</taxon>
        <taxon>Cyclospora</taxon>
    </lineage>
</organism>
<dbReference type="InterPro" id="IPR045243">
    <property type="entry name" value="Rna14-like"/>
</dbReference>
<dbReference type="InterPro" id="IPR003107">
    <property type="entry name" value="HAT"/>
</dbReference>
<gene>
    <name evidence="6" type="ORF">cyc_00637</name>
</gene>
<feature type="region of interest" description="Disordered" evidence="4">
    <location>
        <begin position="850"/>
        <end position="897"/>
    </location>
</feature>
<keyword evidence="3" id="KW-0539">Nucleus</keyword>
<evidence type="ECO:0000313" key="6">
    <source>
        <dbReference type="EMBL" id="OEH74523.1"/>
    </source>
</evidence>
<dbReference type="GO" id="GO:0005634">
    <property type="term" value="C:nucleus"/>
    <property type="evidence" value="ECO:0007669"/>
    <property type="project" value="UniProtKB-SubCell"/>
</dbReference>
<proteinExistence type="predicted"/>
<name>A0A1D3CTK6_9EIME</name>
<reference evidence="6 7" key="1">
    <citation type="journal article" date="2016" name="BMC Genomics">
        <title>Comparative genomics reveals Cyclospora cayetanensis possesses coccidia-like metabolism and invasion components but unique surface antigens.</title>
        <authorList>
            <person name="Liu S."/>
            <person name="Wang L."/>
            <person name="Zheng H."/>
            <person name="Xu Z."/>
            <person name="Roellig D.M."/>
            <person name="Li N."/>
            <person name="Frace M.A."/>
            <person name="Tang K."/>
            <person name="Arrowood M.J."/>
            <person name="Moss D.M."/>
            <person name="Zhang L."/>
            <person name="Feng Y."/>
            <person name="Xiao L."/>
        </authorList>
    </citation>
    <scope>NUCLEOTIDE SEQUENCE [LARGE SCALE GENOMIC DNA]</scope>
    <source>
        <strain evidence="6 7">CHN_HEN01</strain>
    </source>
</reference>
<evidence type="ECO:0000256" key="1">
    <source>
        <dbReference type="ARBA" id="ARBA00004123"/>
    </source>
</evidence>
<dbReference type="VEuPathDB" id="ToxoDB:LOC34617775"/>
<feature type="compositionally biased region" description="Acidic residues" evidence="4">
    <location>
        <begin position="710"/>
        <end position="719"/>
    </location>
</feature>
<keyword evidence="2" id="KW-0677">Repeat</keyword>
<dbReference type="EMBL" id="JROU02002018">
    <property type="protein sequence ID" value="OEH74523.1"/>
    <property type="molecule type" value="Genomic_DNA"/>
</dbReference>
<evidence type="ECO:0000256" key="3">
    <source>
        <dbReference type="ARBA" id="ARBA00023242"/>
    </source>
</evidence>
<feature type="domain" description="Suppressor of forked" evidence="5">
    <location>
        <begin position="240"/>
        <end position="595"/>
    </location>
</feature>
<comment type="caution">
    <text evidence="6">The sequence shown here is derived from an EMBL/GenBank/DDBJ whole genome shotgun (WGS) entry which is preliminary data.</text>
</comment>
<dbReference type="SMART" id="SM00386">
    <property type="entry name" value="HAT"/>
    <property type="match status" value="6"/>
</dbReference>
<dbReference type="InterPro" id="IPR008847">
    <property type="entry name" value="Suf"/>
</dbReference>
<dbReference type="InParanoid" id="A0A1D3CTK6"/>
<evidence type="ECO:0000256" key="4">
    <source>
        <dbReference type="SAM" id="MobiDB-lite"/>
    </source>
</evidence>
<dbReference type="Proteomes" id="UP000095192">
    <property type="component" value="Unassembled WGS sequence"/>
</dbReference>
<dbReference type="Gene3D" id="1.25.40.10">
    <property type="entry name" value="Tetratricopeptide repeat domain"/>
    <property type="match status" value="1"/>
</dbReference>
<dbReference type="SUPFAM" id="SSF48452">
    <property type="entry name" value="TPR-like"/>
    <property type="match status" value="2"/>
</dbReference>
<dbReference type="Pfam" id="PF05843">
    <property type="entry name" value="Suf"/>
    <property type="match status" value="1"/>
</dbReference>
<dbReference type="GO" id="GO:0031124">
    <property type="term" value="P:mRNA 3'-end processing"/>
    <property type="evidence" value="ECO:0007669"/>
    <property type="project" value="InterPro"/>
</dbReference>
<protein>
    <submittedName>
        <fullName evidence="6">Suppressor of forked protein suf</fullName>
    </submittedName>
</protein>